<evidence type="ECO:0000256" key="5">
    <source>
        <dbReference type="ARBA" id="ARBA00022801"/>
    </source>
</evidence>
<evidence type="ECO:0000256" key="1">
    <source>
        <dbReference type="ARBA" id="ARBA00004613"/>
    </source>
</evidence>
<evidence type="ECO:0000256" key="6">
    <source>
        <dbReference type="ARBA" id="ARBA00023277"/>
    </source>
</evidence>
<keyword evidence="12" id="KW-1185">Reference proteome</keyword>
<dbReference type="Pfam" id="PF02230">
    <property type="entry name" value="Abhydrolase_2"/>
    <property type="match status" value="1"/>
</dbReference>
<dbReference type="AlphaFoldDB" id="A0A3A8QY15"/>
<accession>A0A3A8QY15</accession>
<gene>
    <name evidence="11" type="ORF">D7W81_06855</name>
</gene>
<protein>
    <recommendedName>
        <fullName evidence="10">Phospholipase/carboxylesterase/thioesterase domain-containing protein</fullName>
    </recommendedName>
</protein>
<keyword evidence="3" id="KW-0858">Xylan degradation</keyword>
<dbReference type="InterPro" id="IPR029058">
    <property type="entry name" value="AB_hydrolase_fold"/>
</dbReference>
<organism evidence="11 12">
    <name type="scientific">Corallococcus aberystwythensis</name>
    <dbReference type="NCBI Taxonomy" id="2316722"/>
    <lineage>
        <taxon>Bacteria</taxon>
        <taxon>Pseudomonadati</taxon>
        <taxon>Myxococcota</taxon>
        <taxon>Myxococcia</taxon>
        <taxon>Myxococcales</taxon>
        <taxon>Cystobacterineae</taxon>
        <taxon>Myxococcaceae</taxon>
        <taxon>Corallococcus</taxon>
    </lineage>
</organism>
<evidence type="ECO:0000313" key="12">
    <source>
        <dbReference type="Proteomes" id="UP000267003"/>
    </source>
</evidence>
<evidence type="ECO:0000256" key="4">
    <source>
        <dbReference type="ARBA" id="ARBA00022729"/>
    </source>
</evidence>
<dbReference type="EMBL" id="RAWK01000030">
    <property type="protein sequence ID" value="RKH71790.1"/>
    <property type="molecule type" value="Genomic_DNA"/>
</dbReference>
<dbReference type="Gene3D" id="3.40.50.1820">
    <property type="entry name" value="alpha/beta hydrolase"/>
    <property type="match status" value="1"/>
</dbReference>
<evidence type="ECO:0000256" key="9">
    <source>
        <dbReference type="SAM" id="SignalP"/>
    </source>
</evidence>
<dbReference type="GO" id="GO:0030600">
    <property type="term" value="F:feruloyl esterase activity"/>
    <property type="evidence" value="ECO:0007669"/>
    <property type="project" value="InterPro"/>
</dbReference>
<evidence type="ECO:0000259" key="10">
    <source>
        <dbReference type="Pfam" id="PF02230"/>
    </source>
</evidence>
<comment type="caution">
    <text evidence="11">The sequence shown here is derived from an EMBL/GenBank/DDBJ whole genome shotgun (WGS) entry which is preliminary data.</text>
</comment>
<dbReference type="SUPFAM" id="SSF53474">
    <property type="entry name" value="alpha/beta-Hydrolases"/>
    <property type="match status" value="1"/>
</dbReference>
<keyword evidence="5" id="KW-0378">Hydrolase</keyword>
<keyword evidence="2" id="KW-0964">Secreted</keyword>
<comment type="subcellular location">
    <subcellularLocation>
        <location evidence="1">Secreted</location>
    </subcellularLocation>
</comment>
<evidence type="ECO:0000256" key="7">
    <source>
        <dbReference type="ARBA" id="ARBA00023326"/>
    </source>
</evidence>
<dbReference type="PANTHER" id="PTHR38050">
    <property type="match status" value="1"/>
</dbReference>
<dbReference type="InterPro" id="IPR003140">
    <property type="entry name" value="PLipase/COase/thioEstase"/>
</dbReference>
<evidence type="ECO:0000256" key="8">
    <source>
        <dbReference type="SAM" id="MobiDB-lite"/>
    </source>
</evidence>
<evidence type="ECO:0000256" key="2">
    <source>
        <dbReference type="ARBA" id="ARBA00022525"/>
    </source>
</evidence>
<reference evidence="12" key="1">
    <citation type="submission" date="2018-09" db="EMBL/GenBank/DDBJ databases">
        <authorList>
            <person name="Livingstone P.G."/>
            <person name="Whitworth D.E."/>
        </authorList>
    </citation>
    <scope>NUCLEOTIDE SEQUENCE [LARGE SCALE GENOMIC DNA]</scope>
    <source>
        <strain evidence="12">AB050A</strain>
    </source>
</reference>
<evidence type="ECO:0000256" key="3">
    <source>
        <dbReference type="ARBA" id="ARBA00022651"/>
    </source>
</evidence>
<proteinExistence type="predicted"/>
<keyword evidence="7" id="KW-0624">Polysaccharide degradation</keyword>
<feature type="region of interest" description="Disordered" evidence="8">
    <location>
        <begin position="25"/>
        <end position="44"/>
    </location>
</feature>
<dbReference type="GO" id="GO:0005576">
    <property type="term" value="C:extracellular region"/>
    <property type="evidence" value="ECO:0007669"/>
    <property type="project" value="UniProtKB-SubCell"/>
</dbReference>
<feature type="chain" id="PRO_5017396744" description="Phospholipase/carboxylesterase/thioesterase domain-containing protein" evidence="9">
    <location>
        <begin position="22"/>
        <end position="341"/>
    </location>
</feature>
<dbReference type="InterPro" id="IPR043595">
    <property type="entry name" value="FaeB/C/D"/>
</dbReference>
<keyword evidence="4 9" id="KW-0732">Signal</keyword>
<dbReference type="GO" id="GO:0045493">
    <property type="term" value="P:xylan catabolic process"/>
    <property type="evidence" value="ECO:0007669"/>
    <property type="project" value="UniProtKB-KW"/>
</dbReference>
<dbReference type="PANTHER" id="PTHR38050:SF2">
    <property type="entry name" value="FERULOYL ESTERASE C-RELATED"/>
    <property type="match status" value="1"/>
</dbReference>
<sequence>MRLRFLALAASSLLLTATACASKEYGDSPSDDEVEVPNPEAGDIPLPDRTACASLTVTAGTYDWNVDHQGRSRLYRVHVPTGYDPTKPMPVVFSFHGFGSNEVEQEQLSNFSALADAEGFIAVYPRGINVPELYGQGDPDTRSWNGVACCGPAQINQAVNDVSFVDRMLQDLGTRVCMDPRRIFASGFSNGAFLAYRLACERAQRIAAIAPVAGMLGLPDCNPSRPVPVLHFHGTADEAIYYDGGTNLTAVGGTPYPSAPESVRRFAERNGCTGAQQQTYQQGNSTCVAYTGCQPESATASLCTVTGGKHSWPGQTQYNDGTPDLNASLEMWRFFQAHPRP</sequence>
<feature type="domain" description="Phospholipase/carboxylesterase/thioesterase" evidence="10">
    <location>
        <begin position="88"/>
        <end position="244"/>
    </location>
</feature>
<dbReference type="PROSITE" id="PS51257">
    <property type="entry name" value="PROKAR_LIPOPROTEIN"/>
    <property type="match status" value="1"/>
</dbReference>
<evidence type="ECO:0000313" key="11">
    <source>
        <dbReference type="EMBL" id="RKH71790.1"/>
    </source>
</evidence>
<name>A0A3A8QY15_9BACT</name>
<dbReference type="RefSeq" id="WP_120554520.1">
    <property type="nucleotide sequence ID" value="NZ_RAWK01000030.1"/>
</dbReference>
<dbReference type="Proteomes" id="UP000267003">
    <property type="component" value="Unassembled WGS sequence"/>
</dbReference>
<dbReference type="OrthoDB" id="9767239at2"/>
<feature type="signal peptide" evidence="9">
    <location>
        <begin position="1"/>
        <end position="21"/>
    </location>
</feature>
<keyword evidence="6" id="KW-0119">Carbohydrate metabolism</keyword>